<reference evidence="2 3" key="1">
    <citation type="submission" date="2016-11" db="EMBL/GenBank/DDBJ databases">
        <authorList>
            <person name="Jaros S."/>
            <person name="Januszkiewicz K."/>
            <person name="Wedrychowicz H."/>
        </authorList>
    </citation>
    <scope>NUCLEOTIDE SEQUENCE [LARGE SCALE GENOMIC DNA]</scope>
    <source>
        <strain evidence="2 3">LMG 26898</strain>
    </source>
</reference>
<feature type="chain" id="PRO_5012974965" evidence="1">
    <location>
        <begin position="43"/>
        <end position="147"/>
    </location>
</feature>
<proteinExistence type="predicted"/>
<gene>
    <name evidence="2" type="ORF">SAMN05216593_104128</name>
</gene>
<dbReference type="AlphaFoldDB" id="A0A1M7MD74"/>
<name>A0A1M7MD74_9PSED</name>
<dbReference type="EMBL" id="FRDA01000004">
    <property type="protein sequence ID" value="SHM88701.1"/>
    <property type="molecule type" value="Genomic_DNA"/>
</dbReference>
<protein>
    <submittedName>
        <fullName evidence="2">Uncharacterized protein</fullName>
    </submittedName>
</protein>
<sequence length="147" mass="15908">MQAAAEAFTTQATWAVKLGINGKAMKIRLAAVFILLNTSAFAAPSSVDLPSCNLTEQRALDGQNGGSVTDRNQAHIALRANILQADIGTSRKARHLSQKQADELFQRIEKIRSDSTGFVKTQGFLSAGERASYDRELDTIAGQVCKR</sequence>
<evidence type="ECO:0000256" key="1">
    <source>
        <dbReference type="SAM" id="SignalP"/>
    </source>
</evidence>
<keyword evidence="1" id="KW-0732">Signal</keyword>
<feature type="signal peptide" evidence="1">
    <location>
        <begin position="1"/>
        <end position="42"/>
    </location>
</feature>
<evidence type="ECO:0000313" key="3">
    <source>
        <dbReference type="Proteomes" id="UP000183983"/>
    </source>
</evidence>
<organism evidence="2 3">
    <name type="scientific">Pseudomonas asturiensis</name>
    <dbReference type="NCBI Taxonomy" id="1190415"/>
    <lineage>
        <taxon>Bacteria</taxon>
        <taxon>Pseudomonadati</taxon>
        <taxon>Pseudomonadota</taxon>
        <taxon>Gammaproteobacteria</taxon>
        <taxon>Pseudomonadales</taxon>
        <taxon>Pseudomonadaceae</taxon>
        <taxon>Pseudomonas</taxon>
    </lineage>
</organism>
<accession>A0A1M7MD74</accession>
<evidence type="ECO:0000313" key="2">
    <source>
        <dbReference type="EMBL" id="SHM88701.1"/>
    </source>
</evidence>
<dbReference type="Proteomes" id="UP000183983">
    <property type="component" value="Unassembled WGS sequence"/>
</dbReference>
<dbReference type="STRING" id="1190415.SAMN05216593_104128"/>